<dbReference type="PANTHER" id="PTHR43649:SF12">
    <property type="entry name" value="DIACETYLCHITOBIOSE BINDING PROTEIN DASA"/>
    <property type="match status" value="1"/>
</dbReference>
<dbReference type="GO" id="GO:0042597">
    <property type="term" value="C:periplasmic space"/>
    <property type="evidence" value="ECO:0007669"/>
    <property type="project" value="UniProtKB-SubCell"/>
</dbReference>
<reference evidence="3 4" key="1">
    <citation type="journal article" date="2014" name="Nature">
        <title>An environmental bacterial taxon with a large and distinct metabolic repertoire.</title>
        <authorList>
            <person name="Wilson M.C."/>
            <person name="Mori T."/>
            <person name="Ruckert C."/>
            <person name="Uria A.R."/>
            <person name="Helf M.J."/>
            <person name="Takada K."/>
            <person name="Gernert C."/>
            <person name="Steffens U.A."/>
            <person name="Heycke N."/>
            <person name="Schmitt S."/>
            <person name="Rinke C."/>
            <person name="Helfrich E.J."/>
            <person name="Brachmann A.O."/>
            <person name="Gurgui C."/>
            <person name="Wakimoto T."/>
            <person name="Kracht M."/>
            <person name="Crusemann M."/>
            <person name="Hentschel U."/>
            <person name="Abe I."/>
            <person name="Matsunaga S."/>
            <person name="Kalinowski J."/>
            <person name="Takeyama H."/>
            <person name="Piel J."/>
        </authorList>
    </citation>
    <scope>NUCLEOTIDE SEQUENCE [LARGE SCALE GENOMIC DNA]</scope>
    <source>
        <strain evidence="4">TSY2</strain>
    </source>
</reference>
<organism evidence="3 4">
    <name type="scientific">Candidatus Entotheonella gemina</name>
    <dbReference type="NCBI Taxonomy" id="1429439"/>
    <lineage>
        <taxon>Bacteria</taxon>
        <taxon>Pseudomonadati</taxon>
        <taxon>Nitrospinota/Tectimicrobiota group</taxon>
        <taxon>Candidatus Tectimicrobiota</taxon>
        <taxon>Candidatus Entotheonellia</taxon>
        <taxon>Candidatus Entotheonellales</taxon>
        <taxon>Candidatus Entotheonellaceae</taxon>
        <taxon>Candidatus Entotheonella</taxon>
    </lineage>
</organism>
<evidence type="ECO:0000313" key="4">
    <source>
        <dbReference type="Proteomes" id="UP000019140"/>
    </source>
</evidence>
<dbReference type="Gene3D" id="3.40.190.10">
    <property type="entry name" value="Periplasmic binding protein-like II"/>
    <property type="match status" value="2"/>
</dbReference>
<dbReference type="Pfam" id="PF01547">
    <property type="entry name" value="SBP_bac_1"/>
    <property type="match status" value="1"/>
</dbReference>
<dbReference type="PANTHER" id="PTHR43649">
    <property type="entry name" value="ARABINOSE-BINDING PROTEIN-RELATED"/>
    <property type="match status" value="1"/>
</dbReference>
<dbReference type="AlphaFoldDB" id="W4LDL2"/>
<keyword evidence="4" id="KW-1185">Reference proteome</keyword>
<evidence type="ECO:0000256" key="1">
    <source>
        <dbReference type="ARBA" id="ARBA00004418"/>
    </source>
</evidence>
<comment type="subcellular location">
    <subcellularLocation>
        <location evidence="1">Periplasm</location>
    </subcellularLocation>
</comment>
<gene>
    <name evidence="3" type="ORF">ETSY2_48200</name>
</gene>
<dbReference type="EMBL" id="AZHX01002321">
    <property type="protein sequence ID" value="ETW95396.1"/>
    <property type="molecule type" value="Genomic_DNA"/>
</dbReference>
<accession>W4LDL2</accession>
<evidence type="ECO:0000256" key="2">
    <source>
        <dbReference type="ARBA" id="ARBA00008520"/>
    </source>
</evidence>
<comment type="caution">
    <text evidence="3">The sequence shown here is derived from an EMBL/GenBank/DDBJ whole genome shotgun (WGS) entry which is preliminary data.</text>
</comment>
<protein>
    <submittedName>
        <fullName evidence="3">Sugar ABC transporter substrate-binding protein</fullName>
    </submittedName>
</protein>
<dbReference type="Proteomes" id="UP000019140">
    <property type="component" value="Unassembled WGS sequence"/>
</dbReference>
<name>W4LDL2_9BACT</name>
<dbReference type="SUPFAM" id="SSF53850">
    <property type="entry name" value="Periplasmic binding protein-like II"/>
    <property type="match status" value="1"/>
</dbReference>
<evidence type="ECO:0000313" key="3">
    <source>
        <dbReference type="EMBL" id="ETW95396.1"/>
    </source>
</evidence>
<dbReference type="InterPro" id="IPR006059">
    <property type="entry name" value="SBP"/>
</dbReference>
<comment type="similarity">
    <text evidence="2">Belongs to the bacterial solute-binding protein 1 family.</text>
</comment>
<feature type="non-terminal residue" evidence="3">
    <location>
        <position position="317"/>
    </location>
</feature>
<sequence>MPAIRGGLTHDGKLYAAPFYGESSMVMYRTDLMEAAGLTMPDAPTWEFIADAARKMTNRDNEVNGICLRGKAGWGENMAFLTAMSNAFGARWFDESWKPQFDQPEWKNTLQFYVNLMNDAGPKGASSNGFNENLALFQQGKCGMWIDATVAASFVTNPNDSTVAGKVGFALAPDTGLGKRSNWLWAWSLAIPAGTKNAESAKKFIEWATSKAYLELVASKEGWANVPPGTRTSLYENAEYRKVPFAKMTLDSINAADPTNPTVKPVPYVGVQFAAIPEFQGLATTIGQLFSAALVGQMSVDDALAQAQRVATREGRV</sequence>
<dbReference type="InterPro" id="IPR050490">
    <property type="entry name" value="Bact_solute-bd_prot1"/>
</dbReference>
<dbReference type="HOGENOM" id="CLU_031285_9_0_7"/>
<dbReference type="CDD" id="cd13585">
    <property type="entry name" value="PBP2_TMBP_like"/>
    <property type="match status" value="1"/>
</dbReference>
<proteinExistence type="inferred from homology"/>